<reference evidence="1" key="1">
    <citation type="journal article" date="2023" name="Mol. Ecol. Resour.">
        <title>Chromosome-level genome assembly of a triploid poplar Populus alba 'Berolinensis'.</title>
        <authorList>
            <person name="Chen S."/>
            <person name="Yu Y."/>
            <person name="Wang X."/>
            <person name="Wang S."/>
            <person name="Zhang T."/>
            <person name="Zhou Y."/>
            <person name="He R."/>
            <person name="Meng N."/>
            <person name="Wang Y."/>
            <person name="Liu W."/>
            <person name="Liu Z."/>
            <person name="Liu J."/>
            <person name="Guo Q."/>
            <person name="Huang H."/>
            <person name="Sederoff R.R."/>
            <person name="Wang G."/>
            <person name="Qu G."/>
            <person name="Chen S."/>
        </authorList>
    </citation>
    <scope>NUCLEOTIDE SEQUENCE</scope>
    <source>
        <strain evidence="1">SC-2020</strain>
    </source>
</reference>
<comment type="caution">
    <text evidence="1">The sequence shown here is derived from an EMBL/GenBank/DDBJ whole genome shotgun (WGS) entry which is preliminary data.</text>
</comment>
<evidence type="ECO:0000313" key="1">
    <source>
        <dbReference type="EMBL" id="KAJ6994610.1"/>
    </source>
</evidence>
<protein>
    <submittedName>
        <fullName evidence="1">Uncharacterized protein</fullName>
    </submittedName>
</protein>
<name>A0AAD6QR09_9ROSI</name>
<evidence type="ECO:0000313" key="2">
    <source>
        <dbReference type="Proteomes" id="UP001164929"/>
    </source>
</evidence>
<sequence>MKRQRPVVARSATKIVAVKLVTLMALKCKGVHGSFGCLANKADDELASAKLLFYKIPLVEVYLEAHRCTAEEEWLERWSSRWRRRKAHCYWVAGWMRESFSQWQGTTLATVVIEVLVNKRQRERELSGGIREAQPHKVVLMERVSQCWHRFNGGMGVVRRGCWWWCLEGVHNF</sequence>
<gene>
    <name evidence="1" type="ORF">NC653_017425</name>
</gene>
<proteinExistence type="predicted"/>
<organism evidence="1 2">
    <name type="scientific">Populus alba x Populus x berolinensis</name>
    <dbReference type="NCBI Taxonomy" id="444605"/>
    <lineage>
        <taxon>Eukaryota</taxon>
        <taxon>Viridiplantae</taxon>
        <taxon>Streptophyta</taxon>
        <taxon>Embryophyta</taxon>
        <taxon>Tracheophyta</taxon>
        <taxon>Spermatophyta</taxon>
        <taxon>Magnoliopsida</taxon>
        <taxon>eudicotyledons</taxon>
        <taxon>Gunneridae</taxon>
        <taxon>Pentapetalae</taxon>
        <taxon>rosids</taxon>
        <taxon>fabids</taxon>
        <taxon>Malpighiales</taxon>
        <taxon>Salicaceae</taxon>
        <taxon>Saliceae</taxon>
        <taxon>Populus</taxon>
    </lineage>
</organism>
<dbReference type="Proteomes" id="UP001164929">
    <property type="component" value="Chromosome 6"/>
</dbReference>
<accession>A0AAD6QR09</accession>
<dbReference type="AlphaFoldDB" id="A0AAD6QR09"/>
<keyword evidence="2" id="KW-1185">Reference proteome</keyword>
<dbReference type="EMBL" id="JAQIZT010000006">
    <property type="protein sequence ID" value="KAJ6994610.1"/>
    <property type="molecule type" value="Genomic_DNA"/>
</dbReference>